<dbReference type="RefSeq" id="WP_203814614.1">
    <property type="nucleotide sequence ID" value="NZ_BOMY01000064.1"/>
</dbReference>
<dbReference type="SUPFAM" id="SSF48452">
    <property type="entry name" value="TPR-like"/>
    <property type="match status" value="1"/>
</dbReference>
<protein>
    <recommendedName>
        <fullName evidence="1">CHAT domain-containing protein</fullName>
    </recommendedName>
</protein>
<dbReference type="Proteomes" id="UP000623608">
    <property type="component" value="Unassembled WGS sequence"/>
</dbReference>
<dbReference type="AlphaFoldDB" id="A0A919NXZ1"/>
<gene>
    <name evidence="2" type="ORF">Ate02nite_95580</name>
</gene>
<comment type="caution">
    <text evidence="2">The sequence shown here is derived from an EMBL/GenBank/DDBJ whole genome shotgun (WGS) entry which is preliminary data.</text>
</comment>
<organism evidence="2 3">
    <name type="scientific">Paractinoplanes tereljensis</name>
    <dbReference type="NCBI Taxonomy" id="571912"/>
    <lineage>
        <taxon>Bacteria</taxon>
        <taxon>Bacillati</taxon>
        <taxon>Actinomycetota</taxon>
        <taxon>Actinomycetes</taxon>
        <taxon>Micromonosporales</taxon>
        <taxon>Micromonosporaceae</taxon>
        <taxon>Paractinoplanes</taxon>
    </lineage>
</organism>
<feature type="domain" description="CHAT" evidence="1">
    <location>
        <begin position="666"/>
        <end position="944"/>
    </location>
</feature>
<dbReference type="Gene3D" id="1.25.40.10">
    <property type="entry name" value="Tetratricopeptide repeat domain"/>
    <property type="match status" value="1"/>
</dbReference>
<sequence>MQPSVELLLEQIDVATEQGEFGLARSLLVQAAGRAAGDLERALVVVRRAFVPDTGARPEDVAEAASVLDREGWSSEAARGNGALGALLAAGGDPVGAARAYAEAERAFTRLGDVSSARRSIVNRAAALISASRLREALRILDGLWQQLRADRTTAAEDRALLAALTASNAGGARLTLGEDARARRELGVAARLYEGLGMPARGATVLLNQAFAANRSDQPELALDLYRRAADMLDRAGDHAAAMKALSGAAAVADRLGRAEQSESDYAIVLRYARAAHDRQLFLRSVIGRSAVRADADPSAALRLLTESVTDEDLTDPSCVVEAGDWWLNRSLLATRLDDDDTAESAFGEATRIFTEADLPVHVIRAAMARAVGLDAAGRPGEAADLGWQILGTGRLSGLIAAHVQTNIAAFGLRAAQQAGVAPDPDLVLNPVLAAVAEVEAFRYSLQSAGHREGVLSGQERTTYATAIDAAAATGEVDLVAALIEITRTHAVPADQVGTDRGLGLLAAGAPFPLAVPRAVAGRPGGRAAGYEREGTVVLSELAETVGGPGTWWVNGWIDRERAVMAALGPQPTFIADTALDVDAYLALLASMGTVFPVDARIAADGRGDALDVAAYRAARGVLLTDSALRERWAQRLSAAQRRAVDEHPAVALARREGEAGLLWRLAQVLVPEPLRRVLLDASAAPVRPVLAVAPVPAMGRVPWALLPLRAPGDGEGRLTPRLADVADVVHVPPAVFAAGTAAVASSDGHADVLVVADPLGDLPAARAHTATADRVLGGRWLDDPNRLATPDRVLHALREERPGTLVLAAHVDEPTDDNPAGAGVLLADHDSGEAVLTARDLAAATITAPPTTVLLGCESLGASTGAEWTSVALALLRAGGSRVVGTLWPSLDDPAATEAERLLVRHMVVDPVRGHAAFLRDRLAAWRHRPDSAVAYHWAGFAEVRARSVA</sequence>
<dbReference type="InterPro" id="IPR024983">
    <property type="entry name" value="CHAT_dom"/>
</dbReference>
<accession>A0A919NXZ1</accession>
<name>A0A919NXZ1_9ACTN</name>
<keyword evidence="3" id="KW-1185">Reference proteome</keyword>
<reference evidence="2" key="1">
    <citation type="submission" date="2021-01" db="EMBL/GenBank/DDBJ databases">
        <title>Whole genome shotgun sequence of Actinoplanes tereljensis NBRC 105297.</title>
        <authorList>
            <person name="Komaki H."/>
            <person name="Tamura T."/>
        </authorList>
    </citation>
    <scope>NUCLEOTIDE SEQUENCE</scope>
    <source>
        <strain evidence="2">NBRC 105297</strain>
    </source>
</reference>
<proteinExistence type="predicted"/>
<dbReference type="EMBL" id="BOMY01000064">
    <property type="protein sequence ID" value="GIF26828.1"/>
    <property type="molecule type" value="Genomic_DNA"/>
</dbReference>
<dbReference type="InterPro" id="IPR011990">
    <property type="entry name" value="TPR-like_helical_dom_sf"/>
</dbReference>
<evidence type="ECO:0000313" key="2">
    <source>
        <dbReference type="EMBL" id="GIF26828.1"/>
    </source>
</evidence>
<evidence type="ECO:0000259" key="1">
    <source>
        <dbReference type="Pfam" id="PF12770"/>
    </source>
</evidence>
<dbReference type="Pfam" id="PF12770">
    <property type="entry name" value="CHAT"/>
    <property type="match status" value="1"/>
</dbReference>
<evidence type="ECO:0000313" key="3">
    <source>
        <dbReference type="Proteomes" id="UP000623608"/>
    </source>
</evidence>